<protein>
    <submittedName>
        <fullName evidence="3">TIGR04222 domain-containing membrane protein</fullName>
    </submittedName>
</protein>
<dbReference type="Proteomes" id="UP000325385">
    <property type="component" value="Chromosome"/>
</dbReference>
<gene>
    <name evidence="3" type="ORF">D0Y83_12170</name>
</gene>
<dbReference type="EMBL" id="CP032228">
    <property type="protein sequence ID" value="QFI63941.1"/>
    <property type="molecule type" value="Genomic_DNA"/>
</dbReference>
<evidence type="ECO:0000313" key="4">
    <source>
        <dbReference type="Proteomes" id="UP000325385"/>
    </source>
</evidence>
<sequence>MAAWRGPVCGYRGRSGVGCGDGGIDLGRVVPVIEGFSTYSGSDFLLFYALLVVAAIVAGVWVPTLLRADGAERSVQDRYEAAFLAGGGKRVAETALAQLLAEDALAPSGERKVRVIRETAANHPLEKTLLRKPLPFGLTETYKAIEPYIADIKQRLVQQGLLLADSQRMPLRIVSVLPYLVVLGIGWYRRAAGVAEGEPVGYLTALMVVAAIFALIRFVKLDPRTRGGIAAVADARNISKRLKTAPTTPEVGYGVALFGTAILAGTPYAELHAMREAARGDGSGGYAADGSDSSDGSGSSDSGCGGGCGGCGG</sequence>
<evidence type="ECO:0000256" key="1">
    <source>
        <dbReference type="SAM" id="MobiDB-lite"/>
    </source>
</evidence>
<dbReference type="NCBIfam" id="TIGR04222">
    <property type="entry name" value="near_uncomplex"/>
    <property type="match status" value="1"/>
</dbReference>
<reference evidence="4" key="1">
    <citation type="submission" date="2018-09" db="EMBL/GenBank/DDBJ databases">
        <title>Nocardia yunnanensis sp. nov., an actinomycete isolated from a soil sample.</title>
        <authorList>
            <person name="Zhang J."/>
        </authorList>
    </citation>
    <scope>NUCLEOTIDE SEQUENCE [LARGE SCALE GENOMIC DNA]</scope>
    <source>
        <strain evidence="4">21-3</strain>
    </source>
</reference>
<dbReference type="AlphaFoldDB" id="A0A5P6ND26"/>
<evidence type="ECO:0000313" key="3">
    <source>
        <dbReference type="EMBL" id="QFI63941.1"/>
    </source>
</evidence>
<feature type="transmembrane region" description="Helical" evidence="2">
    <location>
        <begin position="200"/>
        <end position="219"/>
    </location>
</feature>
<keyword evidence="2" id="KW-0472">Membrane</keyword>
<keyword evidence="2" id="KW-0812">Transmembrane</keyword>
<name>A0A5P6ND26_9SPHN</name>
<proteinExistence type="predicted"/>
<evidence type="ECO:0000256" key="2">
    <source>
        <dbReference type="SAM" id="Phobius"/>
    </source>
</evidence>
<feature type="compositionally biased region" description="Low complexity" evidence="1">
    <location>
        <begin position="288"/>
        <end position="302"/>
    </location>
</feature>
<organism evidence="3 4">
    <name type="scientific">Qipengyuania flava</name>
    <dbReference type="NCBI Taxonomy" id="192812"/>
    <lineage>
        <taxon>Bacteria</taxon>
        <taxon>Pseudomonadati</taxon>
        <taxon>Pseudomonadota</taxon>
        <taxon>Alphaproteobacteria</taxon>
        <taxon>Sphingomonadales</taxon>
        <taxon>Erythrobacteraceae</taxon>
        <taxon>Qipengyuania</taxon>
    </lineage>
</organism>
<accession>A0A5P6ND26</accession>
<feature type="region of interest" description="Disordered" evidence="1">
    <location>
        <begin position="284"/>
        <end position="313"/>
    </location>
</feature>
<keyword evidence="2" id="KW-1133">Transmembrane helix</keyword>
<dbReference type="InterPro" id="IPR026467">
    <property type="entry name" value="Ser/Gly_Cys_C_dom"/>
</dbReference>
<feature type="transmembrane region" description="Helical" evidence="2">
    <location>
        <begin position="45"/>
        <end position="66"/>
    </location>
</feature>
<feature type="compositionally biased region" description="Gly residues" evidence="1">
    <location>
        <begin position="303"/>
        <end position="313"/>
    </location>
</feature>
<feature type="transmembrane region" description="Helical" evidence="2">
    <location>
        <begin position="169"/>
        <end position="188"/>
    </location>
</feature>